<evidence type="ECO:0000256" key="1">
    <source>
        <dbReference type="SAM" id="SignalP"/>
    </source>
</evidence>
<proteinExistence type="predicted"/>
<gene>
    <name evidence="2" type="ORF">IAA93_07585</name>
</gene>
<sequence>MALKHKLYALACLLLCTMMTACTISYRFNGASINYDLVHTISIDNFPIQSAYVYPPLGITFNERLLDIYMQQTRLNVIDTGGDMDISGEIIEYSQRNKAVQADGLASMVTLTVRVNVRFVNNTNHSEDFEQQFSASADYDSTQQLIDVQDELISEIVDDLVDQIFNATVARW</sequence>
<comment type="caution">
    <text evidence="2">The sequence shown here is derived from an EMBL/GenBank/DDBJ whole genome shotgun (WGS) entry which is preliminary data.</text>
</comment>
<evidence type="ECO:0008006" key="4">
    <source>
        <dbReference type="Google" id="ProtNLM"/>
    </source>
</evidence>
<evidence type="ECO:0000313" key="2">
    <source>
        <dbReference type="EMBL" id="HJD53567.1"/>
    </source>
</evidence>
<dbReference type="EMBL" id="DWUP01000178">
    <property type="protein sequence ID" value="HJD53567.1"/>
    <property type="molecule type" value="Genomic_DNA"/>
</dbReference>
<dbReference type="InterPro" id="IPR007485">
    <property type="entry name" value="LPS_assembly_LptE"/>
</dbReference>
<reference evidence="2" key="2">
    <citation type="submission" date="2021-04" db="EMBL/GenBank/DDBJ databases">
        <authorList>
            <person name="Gilroy R."/>
        </authorList>
    </citation>
    <scope>NUCLEOTIDE SEQUENCE</scope>
    <source>
        <strain evidence="2">MalCec1-1739</strain>
    </source>
</reference>
<dbReference type="GO" id="GO:0019867">
    <property type="term" value="C:outer membrane"/>
    <property type="evidence" value="ECO:0007669"/>
    <property type="project" value="InterPro"/>
</dbReference>
<dbReference type="Proteomes" id="UP000787625">
    <property type="component" value="Unassembled WGS sequence"/>
</dbReference>
<keyword evidence="1" id="KW-0732">Signal</keyword>
<dbReference type="GO" id="GO:0043165">
    <property type="term" value="P:Gram-negative-bacterium-type cell outer membrane assembly"/>
    <property type="evidence" value="ECO:0007669"/>
    <property type="project" value="InterPro"/>
</dbReference>
<protein>
    <recommendedName>
        <fullName evidence="4">Lipopolysaccharide-assembly</fullName>
    </recommendedName>
</protein>
<dbReference type="Pfam" id="PF04390">
    <property type="entry name" value="LptE"/>
    <property type="match status" value="1"/>
</dbReference>
<evidence type="ECO:0000313" key="3">
    <source>
        <dbReference type="Proteomes" id="UP000787625"/>
    </source>
</evidence>
<dbReference type="PROSITE" id="PS51257">
    <property type="entry name" value="PROKAR_LIPOPROTEIN"/>
    <property type="match status" value="1"/>
</dbReference>
<feature type="chain" id="PRO_5038954939" description="Lipopolysaccharide-assembly" evidence="1">
    <location>
        <begin position="22"/>
        <end position="172"/>
    </location>
</feature>
<accession>A0A9D2UJG2</accession>
<organism evidence="2 3">
    <name type="scientific">Candidatus Avibacteroides avistercoris</name>
    <dbReference type="NCBI Taxonomy" id="2840690"/>
    <lineage>
        <taxon>Bacteria</taxon>
        <taxon>Pseudomonadati</taxon>
        <taxon>Bacteroidota</taxon>
        <taxon>Bacteroidia</taxon>
        <taxon>Bacteroidales</taxon>
        <taxon>Bacteroidaceae</taxon>
        <taxon>Bacteroidaceae incertae sedis</taxon>
        <taxon>Candidatus Avibacteroides</taxon>
    </lineage>
</organism>
<reference evidence="2" key="1">
    <citation type="journal article" date="2021" name="PeerJ">
        <title>Extensive microbial diversity within the chicken gut microbiome revealed by metagenomics and culture.</title>
        <authorList>
            <person name="Gilroy R."/>
            <person name="Ravi A."/>
            <person name="Getino M."/>
            <person name="Pursley I."/>
            <person name="Horton D.L."/>
            <person name="Alikhan N.F."/>
            <person name="Baker D."/>
            <person name="Gharbi K."/>
            <person name="Hall N."/>
            <person name="Watson M."/>
            <person name="Adriaenssens E.M."/>
            <person name="Foster-Nyarko E."/>
            <person name="Jarju S."/>
            <person name="Secka A."/>
            <person name="Antonio M."/>
            <person name="Oren A."/>
            <person name="Chaudhuri R.R."/>
            <person name="La Ragione R."/>
            <person name="Hildebrand F."/>
            <person name="Pallen M.J."/>
        </authorList>
    </citation>
    <scope>NUCLEOTIDE SEQUENCE</scope>
    <source>
        <strain evidence="2">MalCec1-1739</strain>
    </source>
</reference>
<dbReference type="AlphaFoldDB" id="A0A9D2UJG2"/>
<name>A0A9D2UJG2_9BACT</name>
<feature type="signal peptide" evidence="1">
    <location>
        <begin position="1"/>
        <end position="21"/>
    </location>
</feature>